<dbReference type="AlphaFoldDB" id="A0A2N9AYI6"/>
<reference evidence="2" key="1">
    <citation type="submission" date="2017-10" db="EMBL/GenBank/DDBJ databases">
        <authorList>
            <person name="Regsiter A."/>
            <person name="William W."/>
        </authorList>
    </citation>
    <scope>NUCLEOTIDE SEQUENCE [LARGE SCALE GENOMIC DNA]</scope>
</reference>
<accession>A0A2N9AYI6</accession>
<sequence length="50" mass="5590">MPDSTIIADRDEANLGCCHFGKQKLLNAIICIDAKSVAKEYLIFFNTMLL</sequence>
<evidence type="ECO:0000313" key="2">
    <source>
        <dbReference type="Proteomes" id="UP000233769"/>
    </source>
</evidence>
<proteinExistence type="predicted"/>
<gene>
    <name evidence="1" type="ORF">TK0001_5816</name>
</gene>
<name>A0A2N9AYI6_METEX</name>
<dbReference type="EMBL" id="LT962688">
    <property type="protein sequence ID" value="SOR32375.1"/>
    <property type="molecule type" value="Genomic_DNA"/>
</dbReference>
<protein>
    <submittedName>
        <fullName evidence="1">Uncharacterized protein</fullName>
    </submittedName>
</protein>
<evidence type="ECO:0000313" key="1">
    <source>
        <dbReference type="EMBL" id="SOR32375.1"/>
    </source>
</evidence>
<dbReference type="Proteomes" id="UP000233769">
    <property type="component" value="Chromosome tk0001"/>
</dbReference>
<organism evidence="1 2">
    <name type="scientific">Methylorubrum extorquens</name>
    <name type="common">Methylobacterium dichloromethanicum</name>
    <name type="synonym">Methylobacterium extorquens</name>
    <dbReference type="NCBI Taxonomy" id="408"/>
    <lineage>
        <taxon>Bacteria</taxon>
        <taxon>Pseudomonadati</taxon>
        <taxon>Pseudomonadota</taxon>
        <taxon>Alphaproteobacteria</taxon>
        <taxon>Hyphomicrobiales</taxon>
        <taxon>Methylobacteriaceae</taxon>
        <taxon>Methylorubrum</taxon>
    </lineage>
</organism>